<proteinExistence type="predicted"/>
<dbReference type="Proteomes" id="UP001230035">
    <property type="component" value="Unassembled WGS sequence"/>
</dbReference>
<gene>
    <name evidence="1" type="ORF">QHT84_07615</name>
</gene>
<reference evidence="1 2" key="1">
    <citation type="submission" date="2023-05" db="EMBL/GenBank/DDBJ databases">
        <title>Flavobacterium sedimenti sp. nov., isolated from the sediment.</title>
        <authorList>
            <person name="Wu N."/>
        </authorList>
    </citation>
    <scope>NUCLEOTIDE SEQUENCE [LARGE SCALE GENOMIC DNA]</scope>
    <source>
        <strain evidence="1 2">YZ-48</strain>
    </source>
</reference>
<name>A0ABT6XQL2_9FLAO</name>
<organism evidence="1 2">
    <name type="scientific">Flavobacterium sedimenticola</name>
    <dbReference type="NCBI Taxonomy" id="3043286"/>
    <lineage>
        <taxon>Bacteria</taxon>
        <taxon>Pseudomonadati</taxon>
        <taxon>Bacteroidota</taxon>
        <taxon>Flavobacteriia</taxon>
        <taxon>Flavobacteriales</taxon>
        <taxon>Flavobacteriaceae</taxon>
        <taxon>Flavobacterium</taxon>
    </lineage>
</organism>
<dbReference type="RefSeq" id="WP_283238961.1">
    <property type="nucleotide sequence ID" value="NZ_JASGBP010000003.1"/>
</dbReference>
<protein>
    <submittedName>
        <fullName evidence="1">Uncharacterized protein</fullName>
    </submittedName>
</protein>
<evidence type="ECO:0000313" key="2">
    <source>
        <dbReference type="Proteomes" id="UP001230035"/>
    </source>
</evidence>
<accession>A0ABT6XQL2</accession>
<dbReference type="EMBL" id="JASGBP010000003">
    <property type="protein sequence ID" value="MDI9257280.1"/>
    <property type="molecule type" value="Genomic_DNA"/>
</dbReference>
<evidence type="ECO:0000313" key="1">
    <source>
        <dbReference type="EMBL" id="MDI9257280.1"/>
    </source>
</evidence>
<comment type="caution">
    <text evidence="1">The sequence shown here is derived from an EMBL/GenBank/DDBJ whole genome shotgun (WGS) entry which is preliminary data.</text>
</comment>
<keyword evidence="2" id="KW-1185">Reference proteome</keyword>
<sequence>MFETFKNIADSNNWYFEYGRQDYHNLYQDVTSGGTIHFFLEPIITDSIFSDSGYETLTYSGKFMLFVSSDVDETYTDKYNNHIKPIIENSLKTVKNSLLCNQFDINKFQVLEVINVFDTNVDGVLVNYSLKSTE</sequence>